<keyword evidence="2 6" id="KW-0812">Transmembrane</keyword>
<name>A0A133YH95_9FIRM</name>
<keyword evidence="3" id="KW-1278">Translocase</keyword>
<protein>
    <submittedName>
        <fullName evidence="8">E1-E2 ATPase</fullName>
    </submittedName>
</protein>
<organism evidence="8 9">
    <name type="scientific">Amygdalobacter nucleatus</name>
    <dbReference type="NCBI Taxonomy" id="3029274"/>
    <lineage>
        <taxon>Bacteria</taxon>
        <taxon>Bacillati</taxon>
        <taxon>Bacillota</taxon>
        <taxon>Clostridia</taxon>
        <taxon>Eubacteriales</taxon>
        <taxon>Oscillospiraceae</taxon>
        <taxon>Amygdalobacter</taxon>
    </lineage>
</organism>
<dbReference type="Gene3D" id="3.40.50.1000">
    <property type="entry name" value="HAD superfamily/HAD-like"/>
    <property type="match status" value="1"/>
</dbReference>
<evidence type="ECO:0000256" key="4">
    <source>
        <dbReference type="ARBA" id="ARBA00022989"/>
    </source>
</evidence>
<dbReference type="PROSITE" id="PS00154">
    <property type="entry name" value="ATPASE_E1_E2"/>
    <property type="match status" value="1"/>
</dbReference>
<dbReference type="Proteomes" id="UP000070080">
    <property type="component" value="Unassembled WGS sequence"/>
</dbReference>
<dbReference type="SFLD" id="SFLDF00027">
    <property type="entry name" value="p-type_atpase"/>
    <property type="match status" value="1"/>
</dbReference>
<feature type="transmembrane region" description="Helical" evidence="6">
    <location>
        <begin position="750"/>
        <end position="769"/>
    </location>
</feature>
<dbReference type="STRING" id="1497955.HMPREF1872_00242"/>
<evidence type="ECO:0000256" key="3">
    <source>
        <dbReference type="ARBA" id="ARBA00022967"/>
    </source>
</evidence>
<dbReference type="OrthoDB" id="9760364at2"/>
<feature type="transmembrane region" description="Helical" evidence="6">
    <location>
        <begin position="694"/>
        <end position="716"/>
    </location>
</feature>
<feature type="transmembrane region" description="Helical" evidence="6">
    <location>
        <begin position="722"/>
        <end position="738"/>
    </location>
</feature>
<dbReference type="SUPFAM" id="SSF81653">
    <property type="entry name" value="Calcium ATPase, transduction domain A"/>
    <property type="match status" value="1"/>
</dbReference>
<feature type="transmembrane region" description="Helical" evidence="6">
    <location>
        <begin position="623"/>
        <end position="645"/>
    </location>
</feature>
<dbReference type="InterPro" id="IPR018303">
    <property type="entry name" value="ATPase_P-typ_P_site"/>
</dbReference>
<comment type="subcellular location">
    <subcellularLocation>
        <location evidence="1">Membrane</location>
        <topology evidence="1">Multi-pass membrane protein</topology>
    </subcellularLocation>
</comment>
<dbReference type="GO" id="GO:0016020">
    <property type="term" value="C:membrane"/>
    <property type="evidence" value="ECO:0007669"/>
    <property type="project" value="UniProtKB-SubCell"/>
</dbReference>
<dbReference type="SFLD" id="SFLDG00002">
    <property type="entry name" value="C1.7:_P-type_atpase_like"/>
    <property type="match status" value="1"/>
</dbReference>
<dbReference type="InterPro" id="IPR023299">
    <property type="entry name" value="ATPase_P-typ_cyto_dom_N"/>
</dbReference>
<dbReference type="SUPFAM" id="SSF81665">
    <property type="entry name" value="Calcium ATPase, transmembrane domain M"/>
    <property type="match status" value="1"/>
</dbReference>
<gene>
    <name evidence="8" type="ORF">HMPREF1872_00242</name>
</gene>
<evidence type="ECO:0000313" key="9">
    <source>
        <dbReference type="Proteomes" id="UP000070080"/>
    </source>
</evidence>
<feature type="domain" description="P-type ATPase A" evidence="7">
    <location>
        <begin position="128"/>
        <end position="223"/>
    </location>
</feature>
<feature type="transmembrane region" description="Helical" evidence="6">
    <location>
        <begin position="651"/>
        <end position="673"/>
    </location>
</feature>
<dbReference type="InterPro" id="IPR008250">
    <property type="entry name" value="ATPase_P-typ_transduc_dom_A_sf"/>
</dbReference>
<accession>A0A133YH95</accession>
<dbReference type="InterPro" id="IPR059000">
    <property type="entry name" value="ATPase_P-type_domA"/>
</dbReference>
<keyword evidence="9" id="KW-1185">Reference proteome</keyword>
<dbReference type="SFLD" id="SFLDS00003">
    <property type="entry name" value="Haloacid_Dehalogenase"/>
    <property type="match status" value="1"/>
</dbReference>
<evidence type="ECO:0000256" key="5">
    <source>
        <dbReference type="ARBA" id="ARBA00023136"/>
    </source>
</evidence>
<keyword evidence="4 6" id="KW-1133">Transmembrane helix</keyword>
<dbReference type="InterPro" id="IPR036412">
    <property type="entry name" value="HAD-like_sf"/>
</dbReference>
<dbReference type="Pfam" id="PF00122">
    <property type="entry name" value="E1-E2_ATPase"/>
    <property type="match status" value="1"/>
</dbReference>
<reference evidence="9" key="1">
    <citation type="submission" date="2016-01" db="EMBL/GenBank/DDBJ databases">
        <authorList>
            <person name="Mitreva M."/>
            <person name="Pepin K.H."/>
            <person name="Mihindukulasuriya K.A."/>
            <person name="Fulton R."/>
            <person name="Fronick C."/>
            <person name="O'Laughlin M."/>
            <person name="Miner T."/>
            <person name="Herter B."/>
            <person name="Rosa B.A."/>
            <person name="Cordes M."/>
            <person name="Tomlinson C."/>
            <person name="Wollam A."/>
            <person name="Palsikar V.B."/>
            <person name="Mardis E.R."/>
            <person name="Wilson R.K."/>
        </authorList>
    </citation>
    <scope>NUCLEOTIDE SEQUENCE [LARGE SCALE GENOMIC DNA]</scope>
    <source>
        <strain evidence="9">KA00274</strain>
    </source>
</reference>
<evidence type="ECO:0000256" key="1">
    <source>
        <dbReference type="ARBA" id="ARBA00004141"/>
    </source>
</evidence>
<dbReference type="NCBIfam" id="TIGR01494">
    <property type="entry name" value="ATPase_P-type"/>
    <property type="match status" value="2"/>
</dbReference>
<feature type="transmembrane region" description="Helical" evidence="6">
    <location>
        <begin position="775"/>
        <end position="797"/>
    </location>
</feature>
<feature type="transmembrane region" description="Helical" evidence="6">
    <location>
        <begin position="90"/>
        <end position="108"/>
    </location>
</feature>
<feature type="transmembrane region" description="Helical" evidence="6">
    <location>
        <begin position="238"/>
        <end position="258"/>
    </location>
</feature>
<dbReference type="GO" id="GO:0005524">
    <property type="term" value="F:ATP binding"/>
    <property type="evidence" value="ECO:0007669"/>
    <property type="project" value="InterPro"/>
</dbReference>
<dbReference type="InterPro" id="IPR023298">
    <property type="entry name" value="ATPase_P-typ_TM_dom_sf"/>
</dbReference>
<dbReference type="AlphaFoldDB" id="A0A133YH95"/>
<dbReference type="RefSeq" id="WP_066712689.1">
    <property type="nucleotide sequence ID" value="NZ_JARFNM010000001.1"/>
</dbReference>
<dbReference type="PRINTS" id="PR00119">
    <property type="entry name" value="CATATPASE"/>
</dbReference>
<dbReference type="GO" id="GO:0016887">
    <property type="term" value="F:ATP hydrolysis activity"/>
    <property type="evidence" value="ECO:0007669"/>
    <property type="project" value="InterPro"/>
</dbReference>
<evidence type="ECO:0000259" key="7">
    <source>
        <dbReference type="Pfam" id="PF00122"/>
    </source>
</evidence>
<dbReference type="InterPro" id="IPR044492">
    <property type="entry name" value="P_typ_ATPase_HD_dom"/>
</dbReference>
<dbReference type="EMBL" id="LSCV01000002">
    <property type="protein sequence ID" value="KXB42556.1"/>
    <property type="molecule type" value="Genomic_DNA"/>
</dbReference>
<proteinExistence type="predicted"/>
<dbReference type="Gene3D" id="3.40.1110.10">
    <property type="entry name" value="Calcium-transporting ATPase, cytoplasmic domain N"/>
    <property type="match status" value="1"/>
</dbReference>
<dbReference type="Pfam" id="PF00702">
    <property type="entry name" value="Hydrolase"/>
    <property type="match status" value="1"/>
</dbReference>
<dbReference type="SUPFAM" id="SSF81660">
    <property type="entry name" value="Metal cation-transporting ATPase, ATP-binding domain N"/>
    <property type="match status" value="1"/>
</dbReference>
<dbReference type="PANTHER" id="PTHR42861">
    <property type="entry name" value="CALCIUM-TRANSPORTING ATPASE"/>
    <property type="match status" value="1"/>
</dbReference>
<feature type="transmembrane region" description="Helical" evidence="6">
    <location>
        <begin position="65"/>
        <end position="84"/>
    </location>
</feature>
<evidence type="ECO:0000256" key="2">
    <source>
        <dbReference type="ARBA" id="ARBA00022692"/>
    </source>
</evidence>
<dbReference type="SUPFAM" id="SSF56784">
    <property type="entry name" value="HAD-like"/>
    <property type="match status" value="1"/>
</dbReference>
<dbReference type="Gene3D" id="2.70.150.10">
    <property type="entry name" value="Calcium-transporting ATPase, cytoplasmic transduction domain A"/>
    <property type="match status" value="1"/>
</dbReference>
<dbReference type="InterPro" id="IPR001757">
    <property type="entry name" value="P_typ_ATPase"/>
</dbReference>
<dbReference type="Gene3D" id="1.20.1110.10">
    <property type="entry name" value="Calcium-transporting ATPase, transmembrane domain"/>
    <property type="match status" value="1"/>
</dbReference>
<keyword evidence="5 6" id="KW-0472">Membrane</keyword>
<evidence type="ECO:0000313" key="8">
    <source>
        <dbReference type="EMBL" id="KXB42556.1"/>
    </source>
</evidence>
<dbReference type="PRINTS" id="PR00120">
    <property type="entry name" value="HATPASE"/>
</dbReference>
<comment type="caution">
    <text evidence="8">The sequence shown here is derived from an EMBL/GenBank/DDBJ whole genome shotgun (WGS) entry which is preliminary data.</text>
</comment>
<sequence length="808" mass="88769">MLKRANKSVVPEIYKHLTRIKAAYQAVPKSGLSVEQVSKREATGQINVCKNPNSTSVGTIIWRNVFNVFNIVNFLLAFFILWAASYDIAYLKNGLFMGVVLSNLLIALSQELKAKRILDKLSILLNLNVTVIRDGKAKEISSDKLLVNDIFQVKSGLQLPVDGIVVESQGLTVDESLLTGESVAVTKQAHDYIFAGSNCTGGSALVQACLVGKDSFANQITLQAKKVKGEKSELRLGLSRLIAILASLILPLGLILFYKNYLQNIDLAKNLVLTVATVIGMIPEGLILLSEVAFAVATMKLAKVDCLVQHVSAVEMLARTDVLCLDKTGTITTGAMQLIELVPLEIPQQLATFDLAALTKYLLISNDSDNQTAKALLKAWSKIDCRQVEAKLGQAIMKQPFNSARKYQALKFALGTFYIGATEFIYLNQAIPASLTQKISTYSQAAYRVLLVAYKPNATSEIVPLALLLLTDEIRQTAKQTFDYFRKQGVDIKIISGDNPETLSAISKQAGLVENAKYIDLSKLSKVADYTKLVNEYQLFGRVSPAQKECLVEALQATGHVVTMTGDGVNDVPALKKADCAVAMRSGSDACRKSADLVLLNNDFAVLIQAVYEGRRVINNIKLVASLFLNKTIYASLMAVFYLFSRKLYPLYPIQLTLLSTLTIGIPGFCLTLKANKERLTGHFWRDVLSSAGLTATVSLILLVSAELLLTGNAFYIKWRQIYILLSLAAPAFALLVYKAQPLDKLKLGLAITLGLAFSLAIIYLPNLFSLPVLNLFDIMYCGLWFSLVYLLTRFVLKLMPIFTKYLS</sequence>
<evidence type="ECO:0000256" key="6">
    <source>
        <dbReference type="SAM" id="Phobius"/>
    </source>
</evidence>
<dbReference type="InterPro" id="IPR023214">
    <property type="entry name" value="HAD_sf"/>
</dbReference>
<feature type="transmembrane region" description="Helical" evidence="6">
    <location>
        <begin position="270"/>
        <end position="294"/>
    </location>
</feature>